<feature type="compositionally biased region" description="Basic and acidic residues" evidence="1">
    <location>
        <begin position="141"/>
        <end position="163"/>
    </location>
</feature>
<evidence type="ECO:0000256" key="1">
    <source>
        <dbReference type="SAM" id="MobiDB-lite"/>
    </source>
</evidence>
<feature type="region of interest" description="Disordered" evidence="1">
    <location>
        <begin position="55"/>
        <end position="91"/>
    </location>
</feature>
<sequence>MGAEESGNQATTERAEVKKKKYFFNQSSKHLSIRYRPGAALAVCIIVRQQVKQSEEEKDKQASEAEKWQKQVEEQDARQEGQKGRHGETREDLLDILLTAAEKVRKTEKAQAAEQKALVEKTIRHVLLMGRCRQKSRRSKKLEDKSVRITDRFSKGEKGDKDSSVVTDMRQWG</sequence>
<comment type="caution">
    <text evidence="2">The sequence shown here is derived from an EMBL/GenBank/DDBJ whole genome shotgun (WGS) entry which is preliminary data.</text>
</comment>
<keyword evidence="3" id="KW-1185">Reference proteome</keyword>
<organism evidence="2 3">
    <name type="scientific">Multifurca ochricompacta</name>
    <dbReference type="NCBI Taxonomy" id="376703"/>
    <lineage>
        <taxon>Eukaryota</taxon>
        <taxon>Fungi</taxon>
        <taxon>Dikarya</taxon>
        <taxon>Basidiomycota</taxon>
        <taxon>Agaricomycotina</taxon>
        <taxon>Agaricomycetes</taxon>
        <taxon>Russulales</taxon>
        <taxon>Russulaceae</taxon>
        <taxon>Multifurca</taxon>
    </lineage>
</organism>
<dbReference type="AlphaFoldDB" id="A0AAD4M2R8"/>
<accession>A0AAD4M2R8</accession>
<evidence type="ECO:0000313" key="2">
    <source>
        <dbReference type="EMBL" id="KAI0298156.1"/>
    </source>
</evidence>
<dbReference type="EMBL" id="WTXG01000030">
    <property type="protein sequence ID" value="KAI0298156.1"/>
    <property type="molecule type" value="Genomic_DNA"/>
</dbReference>
<reference evidence="2" key="1">
    <citation type="journal article" date="2022" name="New Phytol.">
        <title>Evolutionary transition to the ectomycorrhizal habit in the genomes of a hyperdiverse lineage of mushroom-forming fungi.</title>
        <authorList>
            <person name="Looney B."/>
            <person name="Miyauchi S."/>
            <person name="Morin E."/>
            <person name="Drula E."/>
            <person name="Courty P.E."/>
            <person name="Kohler A."/>
            <person name="Kuo A."/>
            <person name="LaButti K."/>
            <person name="Pangilinan J."/>
            <person name="Lipzen A."/>
            <person name="Riley R."/>
            <person name="Andreopoulos W."/>
            <person name="He G."/>
            <person name="Johnson J."/>
            <person name="Nolan M."/>
            <person name="Tritt A."/>
            <person name="Barry K.W."/>
            <person name="Grigoriev I.V."/>
            <person name="Nagy L.G."/>
            <person name="Hibbett D."/>
            <person name="Henrissat B."/>
            <person name="Matheny P.B."/>
            <person name="Labbe J."/>
            <person name="Martin F.M."/>
        </authorList>
    </citation>
    <scope>NUCLEOTIDE SEQUENCE</scope>
    <source>
        <strain evidence="2">BPL690</strain>
    </source>
</reference>
<feature type="region of interest" description="Disordered" evidence="1">
    <location>
        <begin position="134"/>
        <end position="173"/>
    </location>
</feature>
<evidence type="ECO:0000313" key="3">
    <source>
        <dbReference type="Proteomes" id="UP001203297"/>
    </source>
</evidence>
<protein>
    <submittedName>
        <fullName evidence="2">Uncharacterized protein</fullName>
    </submittedName>
</protein>
<proteinExistence type="predicted"/>
<name>A0AAD4M2R8_9AGAM</name>
<dbReference type="Proteomes" id="UP001203297">
    <property type="component" value="Unassembled WGS sequence"/>
</dbReference>
<gene>
    <name evidence="2" type="ORF">B0F90DRAFT_1669191</name>
</gene>